<dbReference type="EC" id="3.2.2.-" evidence="6"/>
<evidence type="ECO:0000313" key="7">
    <source>
        <dbReference type="EMBL" id="OXU18603.1"/>
    </source>
</evidence>
<comment type="catalytic activity">
    <reaction evidence="5 6">
        <text>queuosine 5'-phosphate + H2O = queuine + D-ribose 5-phosphate</text>
        <dbReference type="Rhea" id="RHEA:75387"/>
        <dbReference type="ChEBI" id="CHEBI:15377"/>
        <dbReference type="ChEBI" id="CHEBI:17433"/>
        <dbReference type="ChEBI" id="CHEBI:78346"/>
        <dbReference type="ChEBI" id="CHEBI:194371"/>
    </reaction>
    <physiologicalReaction direction="left-to-right" evidence="5 6">
        <dbReference type="Rhea" id="RHEA:75388"/>
    </physiologicalReaction>
</comment>
<dbReference type="Pfam" id="PF10343">
    <property type="entry name" value="Q_salvage"/>
    <property type="match status" value="1"/>
</dbReference>
<dbReference type="GO" id="GO:0016787">
    <property type="term" value="F:hydrolase activity"/>
    <property type="evidence" value="ECO:0007669"/>
    <property type="project" value="UniProtKB-KW"/>
</dbReference>
<dbReference type="EMBL" id="NNAY01003950">
    <property type="protein sequence ID" value="OXU18603.1"/>
    <property type="molecule type" value="Genomic_DNA"/>
</dbReference>
<dbReference type="Proteomes" id="UP000215335">
    <property type="component" value="Unassembled WGS sequence"/>
</dbReference>
<protein>
    <recommendedName>
        <fullName evidence="3 6">Queuosine 5'-phosphate N-glycosylase/hydrolase</fullName>
        <ecNumber evidence="6">3.2.2.-</ecNumber>
    </recommendedName>
    <alternativeName>
        <fullName evidence="4 6">Queuosine-nucleotide N-glycosylase/hydrolase</fullName>
    </alternativeName>
</protein>
<dbReference type="PANTHER" id="PTHR21314:SF0">
    <property type="entry name" value="QUEUOSINE 5'-PHOSPHATE N-GLYCOSYLASE_HYDROLASE"/>
    <property type="match status" value="1"/>
</dbReference>
<dbReference type="STRING" id="543379.A0A232EJR3"/>
<dbReference type="GO" id="GO:0006400">
    <property type="term" value="P:tRNA modification"/>
    <property type="evidence" value="ECO:0007669"/>
    <property type="project" value="TreeGrafter"/>
</dbReference>
<keyword evidence="8" id="KW-1185">Reference proteome</keyword>
<evidence type="ECO:0000256" key="5">
    <source>
        <dbReference type="ARBA" id="ARBA00048204"/>
    </source>
</evidence>
<gene>
    <name evidence="7" type="ORF">TSAR_012011</name>
</gene>
<dbReference type="InterPro" id="IPR019438">
    <property type="entry name" value="Q_salvage"/>
</dbReference>
<name>A0A232EJR3_9HYME</name>
<dbReference type="AlphaFoldDB" id="A0A232EJR3"/>
<evidence type="ECO:0000256" key="3">
    <source>
        <dbReference type="ARBA" id="ARBA00035306"/>
    </source>
</evidence>
<evidence type="ECO:0000256" key="4">
    <source>
        <dbReference type="ARBA" id="ARBA00035393"/>
    </source>
</evidence>
<evidence type="ECO:0000256" key="6">
    <source>
        <dbReference type="RuleBase" id="RU365002"/>
    </source>
</evidence>
<comment type="caution">
    <text evidence="7">The sequence shown here is derived from an EMBL/GenBank/DDBJ whole genome shotgun (WGS) entry which is preliminary data.</text>
</comment>
<evidence type="ECO:0000313" key="8">
    <source>
        <dbReference type="Proteomes" id="UP000215335"/>
    </source>
</evidence>
<comment type="function">
    <text evidence="6">Catalyzes the hydrolysis of queuosine 5'-phosphate, releasing the nucleobase queuine (q). Is required for salvage of queuine from exogenous queuosine (Q) that is imported and then converted to queuosine 5'-phosphate intracellularly.</text>
</comment>
<reference evidence="7 8" key="1">
    <citation type="journal article" date="2017" name="Curr. Biol.">
        <title>The Evolution of Venom by Co-option of Single-Copy Genes.</title>
        <authorList>
            <person name="Martinson E.O."/>
            <person name="Mrinalini"/>
            <person name="Kelkar Y.D."/>
            <person name="Chang C.H."/>
            <person name="Werren J.H."/>
        </authorList>
    </citation>
    <scope>NUCLEOTIDE SEQUENCE [LARGE SCALE GENOMIC DNA]</scope>
    <source>
        <strain evidence="7 8">Alberta</strain>
        <tissue evidence="7">Whole body</tissue>
    </source>
</reference>
<comment type="similarity">
    <text evidence="2 6">Belongs to the QNG1 protein family.</text>
</comment>
<sequence>MSSDEVLMPRESGKFIAETAKDVFIEAKGVERLADEIVKNLKSGALSPKNFSQHVHHPTPNDLKAVDWLFVIDTLNFCFWTDSEVNKRWKVEGQSGYFALCAAVKRALDAGIPLTDATFLSKITADDVRSILRADADAAEVPLIDERVKNLNEVGRVLLEKYNGTFIECLKVCDKSAEKLLKLVVTEFECYRDEADYRNKRVSFYKRAQILVGDIWACFEGKGHGEFHDIEYITMFADYRVPQVLVHYGAMRYSEALLAKLSTGEHLQVGCIEETEIRGCSIEAVERVVEQVRKLVRADATLNLKEADCNSILVDHFLWDYRRKHVEELEHIPFHKVRTIFY</sequence>
<evidence type="ECO:0000256" key="2">
    <source>
        <dbReference type="ARBA" id="ARBA00035119"/>
    </source>
</evidence>
<organism evidence="7 8">
    <name type="scientific">Trichomalopsis sarcophagae</name>
    <dbReference type="NCBI Taxonomy" id="543379"/>
    <lineage>
        <taxon>Eukaryota</taxon>
        <taxon>Metazoa</taxon>
        <taxon>Ecdysozoa</taxon>
        <taxon>Arthropoda</taxon>
        <taxon>Hexapoda</taxon>
        <taxon>Insecta</taxon>
        <taxon>Pterygota</taxon>
        <taxon>Neoptera</taxon>
        <taxon>Endopterygota</taxon>
        <taxon>Hymenoptera</taxon>
        <taxon>Apocrita</taxon>
        <taxon>Proctotrupomorpha</taxon>
        <taxon>Chalcidoidea</taxon>
        <taxon>Pteromalidae</taxon>
        <taxon>Pteromalinae</taxon>
        <taxon>Trichomalopsis</taxon>
    </lineage>
</organism>
<dbReference type="OrthoDB" id="416777at2759"/>
<dbReference type="PANTHER" id="PTHR21314">
    <property type="entry name" value="QUEUOSINE 5'-PHOSPHATE N-GLYCOSYLASE_HYDROLASE-RELATED"/>
    <property type="match status" value="1"/>
</dbReference>
<proteinExistence type="inferred from homology"/>
<evidence type="ECO:0000256" key="1">
    <source>
        <dbReference type="ARBA" id="ARBA00022801"/>
    </source>
</evidence>
<accession>A0A232EJR3</accession>
<keyword evidence="1 6" id="KW-0378">Hydrolase</keyword>